<sequence>MGYIRECYERIIQLSEPEWSFIASHFHQHVFTKGAVITQQGELENYLSFVERGAIRFYIPGDEHDDEGCLSIPSLSRNVSRPWSITVEYFDWAFIKQTRTFAGATARMIQHEYDHTRKVLYLDYLSLRRNLCGPSISGFFIRVAMPSIYLFSCPTSCSSTPGIIFNGYCP</sequence>
<dbReference type="EMBL" id="JAHESE010000001">
    <property type="protein sequence ID" value="MBT1707207.1"/>
    <property type="molecule type" value="Genomic_DNA"/>
</dbReference>
<proteinExistence type="inferred from homology"/>
<dbReference type="InterPro" id="IPR036821">
    <property type="entry name" value="Peptide_deformylase_sf"/>
</dbReference>
<protein>
    <submittedName>
        <fullName evidence="4">Peptide deformylase</fullName>
    </submittedName>
</protein>
<dbReference type="Pfam" id="PF01327">
    <property type="entry name" value="Pep_deformylase"/>
    <property type="match status" value="1"/>
</dbReference>
<dbReference type="GO" id="GO:0042586">
    <property type="term" value="F:peptide deformylase activity"/>
    <property type="evidence" value="ECO:0007669"/>
    <property type="project" value="InterPro"/>
</dbReference>
<evidence type="ECO:0000313" key="5">
    <source>
        <dbReference type="Proteomes" id="UP001319080"/>
    </source>
</evidence>
<dbReference type="Gene3D" id="3.90.45.10">
    <property type="entry name" value="Peptide deformylase"/>
    <property type="match status" value="1"/>
</dbReference>
<dbReference type="Proteomes" id="UP001319080">
    <property type="component" value="Unassembled WGS sequence"/>
</dbReference>
<dbReference type="AlphaFoldDB" id="A0AAP2DWA9"/>
<evidence type="ECO:0000256" key="2">
    <source>
        <dbReference type="ARBA" id="ARBA00022723"/>
    </source>
</evidence>
<evidence type="ECO:0000313" key="4">
    <source>
        <dbReference type="EMBL" id="MBT1707207.1"/>
    </source>
</evidence>
<gene>
    <name evidence="4" type="ORF">KK062_03185</name>
</gene>
<evidence type="ECO:0000256" key="3">
    <source>
        <dbReference type="ARBA" id="ARBA00022801"/>
    </source>
</evidence>
<keyword evidence="2" id="KW-0479">Metal-binding</keyword>
<comment type="similarity">
    <text evidence="1">Belongs to the polypeptide deformylase family.</text>
</comment>
<keyword evidence="3" id="KW-0378">Hydrolase</keyword>
<dbReference type="PRINTS" id="PR01576">
    <property type="entry name" value="PDEFORMYLASE"/>
</dbReference>
<reference evidence="4 5" key="1">
    <citation type="submission" date="2021-05" db="EMBL/GenBank/DDBJ databases">
        <title>A Polyphasic approach of four new species of the genus Ohtaekwangia: Ohtaekwangia histidinii sp. nov., Ohtaekwangia cretensis sp. nov., Ohtaekwangia indiensis sp. nov., Ohtaekwangia reichenbachii sp. nov. from diverse environment.</title>
        <authorList>
            <person name="Octaviana S."/>
        </authorList>
    </citation>
    <scope>NUCLEOTIDE SEQUENCE [LARGE SCALE GENOMIC DNA]</scope>
    <source>
        <strain evidence="4 5">PWU5</strain>
    </source>
</reference>
<name>A0AAP2DWA9_9BACT</name>
<dbReference type="SUPFAM" id="SSF51206">
    <property type="entry name" value="cAMP-binding domain-like"/>
    <property type="match status" value="1"/>
</dbReference>
<dbReference type="PANTHER" id="PTHR10458">
    <property type="entry name" value="PEPTIDE DEFORMYLASE"/>
    <property type="match status" value="1"/>
</dbReference>
<organism evidence="4 5">
    <name type="scientific">Dawidia cretensis</name>
    <dbReference type="NCBI Taxonomy" id="2782350"/>
    <lineage>
        <taxon>Bacteria</taxon>
        <taxon>Pseudomonadati</taxon>
        <taxon>Bacteroidota</taxon>
        <taxon>Cytophagia</taxon>
        <taxon>Cytophagales</taxon>
        <taxon>Chryseotaleaceae</taxon>
        <taxon>Dawidia</taxon>
    </lineage>
</organism>
<evidence type="ECO:0000256" key="1">
    <source>
        <dbReference type="ARBA" id="ARBA00010759"/>
    </source>
</evidence>
<dbReference type="GO" id="GO:0046872">
    <property type="term" value="F:metal ion binding"/>
    <property type="evidence" value="ECO:0007669"/>
    <property type="project" value="UniProtKB-KW"/>
</dbReference>
<accession>A0AAP2DWA9</accession>
<comment type="caution">
    <text evidence="4">The sequence shown here is derived from an EMBL/GenBank/DDBJ whole genome shotgun (WGS) entry which is preliminary data.</text>
</comment>
<keyword evidence="5" id="KW-1185">Reference proteome</keyword>
<dbReference type="PANTHER" id="PTHR10458:SF22">
    <property type="entry name" value="PEPTIDE DEFORMYLASE"/>
    <property type="match status" value="1"/>
</dbReference>
<dbReference type="InterPro" id="IPR018490">
    <property type="entry name" value="cNMP-bd_dom_sf"/>
</dbReference>
<dbReference type="InterPro" id="IPR023635">
    <property type="entry name" value="Peptide_deformylase"/>
</dbReference>
<dbReference type="SUPFAM" id="SSF56420">
    <property type="entry name" value="Peptide deformylase"/>
    <property type="match status" value="1"/>
</dbReference>